<keyword evidence="5" id="KW-0539">Nucleus</keyword>
<evidence type="ECO:0000259" key="7">
    <source>
        <dbReference type="PROSITE" id="PS51032"/>
    </source>
</evidence>
<dbReference type="Gene3D" id="3.30.730.10">
    <property type="entry name" value="AP2/ERF domain"/>
    <property type="match status" value="1"/>
</dbReference>
<evidence type="ECO:0000256" key="4">
    <source>
        <dbReference type="ARBA" id="ARBA00023163"/>
    </source>
</evidence>
<dbReference type="PRINTS" id="PR00367">
    <property type="entry name" value="ETHRSPELEMNT"/>
</dbReference>
<feature type="compositionally biased region" description="Low complexity" evidence="6">
    <location>
        <begin position="161"/>
        <end position="173"/>
    </location>
</feature>
<dbReference type="EMBL" id="JACEFO010000131">
    <property type="protein sequence ID" value="KAF8780576.1"/>
    <property type="molecule type" value="Genomic_DNA"/>
</dbReference>
<dbReference type="GO" id="GO:0003700">
    <property type="term" value="F:DNA-binding transcription factor activity"/>
    <property type="evidence" value="ECO:0007669"/>
    <property type="project" value="InterPro"/>
</dbReference>
<dbReference type="PANTHER" id="PTHR31190:SF146">
    <property type="entry name" value="OS02G0654700 PROTEIN"/>
    <property type="match status" value="1"/>
</dbReference>
<gene>
    <name evidence="8" type="ORF">HU200_001379</name>
</gene>
<protein>
    <recommendedName>
        <fullName evidence="7">AP2/ERF domain-containing protein</fullName>
    </recommendedName>
</protein>
<dbReference type="GO" id="GO:0003677">
    <property type="term" value="F:DNA binding"/>
    <property type="evidence" value="ECO:0007669"/>
    <property type="project" value="UniProtKB-KW"/>
</dbReference>
<feature type="compositionally biased region" description="Basic and acidic residues" evidence="6">
    <location>
        <begin position="147"/>
        <end position="158"/>
    </location>
</feature>
<dbReference type="PANTHER" id="PTHR31190">
    <property type="entry name" value="DNA-BINDING DOMAIN"/>
    <property type="match status" value="1"/>
</dbReference>
<evidence type="ECO:0000256" key="1">
    <source>
        <dbReference type="ARBA" id="ARBA00004123"/>
    </source>
</evidence>
<evidence type="ECO:0000256" key="5">
    <source>
        <dbReference type="ARBA" id="ARBA00023242"/>
    </source>
</evidence>
<keyword evidence="2" id="KW-0805">Transcription regulation</keyword>
<feature type="compositionally biased region" description="Basic residues" evidence="6">
    <location>
        <begin position="59"/>
        <end position="74"/>
    </location>
</feature>
<dbReference type="SUPFAM" id="SSF54171">
    <property type="entry name" value="DNA-binding domain"/>
    <property type="match status" value="1"/>
</dbReference>
<feature type="region of interest" description="Disordered" evidence="6">
    <location>
        <begin position="147"/>
        <end position="173"/>
    </location>
</feature>
<dbReference type="InterPro" id="IPR036955">
    <property type="entry name" value="AP2/ERF_dom_sf"/>
</dbReference>
<evidence type="ECO:0000313" key="9">
    <source>
        <dbReference type="Proteomes" id="UP000636709"/>
    </source>
</evidence>
<keyword evidence="3" id="KW-0238">DNA-binding</keyword>
<evidence type="ECO:0000256" key="3">
    <source>
        <dbReference type="ARBA" id="ARBA00023125"/>
    </source>
</evidence>
<feature type="region of interest" description="Disordered" evidence="6">
    <location>
        <begin position="55"/>
        <end position="75"/>
    </location>
</feature>
<feature type="compositionally biased region" description="Basic and acidic residues" evidence="6">
    <location>
        <begin position="205"/>
        <end position="223"/>
    </location>
</feature>
<keyword evidence="9" id="KW-1185">Reference proteome</keyword>
<comment type="subcellular location">
    <subcellularLocation>
        <location evidence="1">Nucleus</location>
    </subcellularLocation>
</comment>
<feature type="compositionally biased region" description="Low complexity" evidence="6">
    <location>
        <begin position="189"/>
        <end position="202"/>
    </location>
</feature>
<dbReference type="InterPro" id="IPR016177">
    <property type="entry name" value="DNA-bd_dom_sf"/>
</dbReference>
<evidence type="ECO:0000256" key="2">
    <source>
        <dbReference type="ARBA" id="ARBA00023015"/>
    </source>
</evidence>
<feature type="domain" description="AP2/ERF" evidence="7">
    <location>
        <begin position="32"/>
        <end position="91"/>
    </location>
</feature>
<evidence type="ECO:0000313" key="8">
    <source>
        <dbReference type="EMBL" id="KAF8780576.1"/>
    </source>
</evidence>
<accession>A0A835FX81</accession>
<dbReference type="AlphaFoldDB" id="A0A835FX81"/>
<dbReference type="InterPro" id="IPR001471">
    <property type="entry name" value="AP2/ERF_dom"/>
</dbReference>
<dbReference type="GO" id="GO:0009873">
    <property type="term" value="P:ethylene-activated signaling pathway"/>
    <property type="evidence" value="ECO:0007669"/>
    <property type="project" value="InterPro"/>
</dbReference>
<proteinExistence type="predicted"/>
<dbReference type="SMART" id="SM00380">
    <property type="entry name" value="AP2"/>
    <property type="match status" value="1"/>
</dbReference>
<feature type="region of interest" description="Disordered" evidence="6">
    <location>
        <begin position="187"/>
        <end position="227"/>
    </location>
</feature>
<name>A0A835FX81_9POAL</name>
<feature type="region of interest" description="Disordered" evidence="6">
    <location>
        <begin position="1"/>
        <end position="36"/>
    </location>
</feature>
<organism evidence="8 9">
    <name type="scientific">Digitaria exilis</name>
    <dbReference type="NCBI Taxonomy" id="1010633"/>
    <lineage>
        <taxon>Eukaryota</taxon>
        <taxon>Viridiplantae</taxon>
        <taxon>Streptophyta</taxon>
        <taxon>Embryophyta</taxon>
        <taxon>Tracheophyta</taxon>
        <taxon>Spermatophyta</taxon>
        <taxon>Magnoliopsida</taxon>
        <taxon>Liliopsida</taxon>
        <taxon>Poales</taxon>
        <taxon>Poaceae</taxon>
        <taxon>PACMAD clade</taxon>
        <taxon>Panicoideae</taxon>
        <taxon>Panicodae</taxon>
        <taxon>Paniceae</taxon>
        <taxon>Anthephorinae</taxon>
        <taxon>Digitaria</taxon>
    </lineage>
</organism>
<keyword evidence="4" id="KW-0804">Transcription</keyword>
<comment type="caution">
    <text evidence="8">The sequence shown here is derived from an EMBL/GenBank/DDBJ whole genome shotgun (WGS) entry which is preliminary data.</text>
</comment>
<dbReference type="GO" id="GO:0005634">
    <property type="term" value="C:nucleus"/>
    <property type="evidence" value="ECO:0007669"/>
    <property type="project" value="UniProtKB-SubCell"/>
</dbReference>
<dbReference type="PROSITE" id="PS51032">
    <property type="entry name" value="AP2_ERF"/>
    <property type="match status" value="1"/>
</dbReference>
<dbReference type="Proteomes" id="UP000636709">
    <property type="component" value="Unassembled WGS sequence"/>
</dbReference>
<evidence type="ECO:0000256" key="6">
    <source>
        <dbReference type="SAM" id="MobiDB-lite"/>
    </source>
</evidence>
<reference evidence="8" key="1">
    <citation type="submission" date="2020-07" db="EMBL/GenBank/DDBJ databases">
        <title>Genome sequence and genetic diversity analysis of an under-domesticated orphan crop, white fonio (Digitaria exilis).</title>
        <authorList>
            <person name="Bennetzen J.L."/>
            <person name="Chen S."/>
            <person name="Ma X."/>
            <person name="Wang X."/>
            <person name="Yssel A.E.J."/>
            <person name="Chaluvadi S.R."/>
            <person name="Johnson M."/>
            <person name="Gangashetty P."/>
            <person name="Hamidou F."/>
            <person name="Sanogo M.D."/>
            <person name="Zwaenepoel A."/>
            <person name="Wallace J."/>
            <person name="Van De Peer Y."/>
            <person name="Van Deynze A."/>
        </authorList>
    </citation>
    <scope>NUCLEOTIDE SEQUENCE</scope>
    <source>
        <tissue evidence="8">Leaves</tissue>
    </source>
</reference>
<sequence>MTPSSDAAAAPRREEGEREEASPAAAVSRGKHYRGVRQRPWGKFAAEIRDPAKNGARGVARHLRHRRGRPRSRTTRAAYRMRGSRALLKLPAPHRLGDRGRHRRRRSCRGQAAVAVRAGDLVGLVVVLDVVHHVLMLDERVATEAAEARRGRGRDDGHGPGAPAFPAFPAGPALVPCRGGRAERRPWRRASSSWSSRPLLPEQAHATHRDERTARQWGQERDPRRRRTCTVRDVGTRMRRRAGAGRTSRRKLHRMECDKIGSNWGGGNWGPDEVRKALLLRATRPSGRKKLSV</sequence>
<feature type="compositionally biased region" description="Basic and acidic residues" evidence="6">
    <location>
        <begin position="11"/>
        <end position="21"/>
    </location>
</feature>
<dbReference type="InterPro" id="IPR044808">
    <property type="entry name" value="ERF_plant"/>
</dbReference>